<keyword evidence="1" id="KW-0812">Transmembrane</keyword>
<sequence length="188" mass="19954">MSVIETGVARVLGAHGWQSPALQVAVFLLLSAAVFLLELRPAHQANLQLQRQIGRRENLLASQALKPMHTADEDSMALLQGNRCQQLTDDPGAFTSVMDDGAGHIAWRSHTEGGPGTAQGAVRRTLTLTTDFAGLLRVLNNLAGPAACMPIDSLTASAHQGRLQITMTVLMPPSAARSVPTAEGLPYE</sequence>
<dbReference type="RefSeq" id="WP_131866398.1">
    <property type="nucleotide sequence ID" value="NZ_SMCR01000008.1"/>
</dbReference>
<dbReference type="AlphaFoldDB" id="A0A4V2W3X7"/>
<dbReference type="EMBL" id="SMCR01000008">
    <property type="protein sequence ID" value="TCV93659.1"/>
    <property type="molecule type" value="Genomic_DNA"/>
</dbReference>
<gene>
    <name evidence="2" type="ORF">EDC52_10841</name>
</gene>
<feature type="transmembrane region" description="Helical" evidence="1">
    <location>
        <begin position="20"/>
        <end position="39"/>
    </location>
</feature>
<accession>A0A4V2W3X7</accession>
<organism evidence="2 3">
    <name type="scientific">Biostraticola tofi</name>
    <dbReference type="NCBI Taxonomy" id="466109"/>
    <lineage>
        <taxon>Bacteria</taxon>
        <taxon>Pseudomonadati</taxon>
        <taxon>Pseudomonadota</taxon>
        <taxon>Gammaproteobacteria</taxon>
        <taxon>Enterobacterales</taxon>
        <taxon>Bruguierivoracaceae</taxon>
        <taxon>Biostraticola</taxon>
    </lineage>
</organism>
<keyword evidence="1" id="KW-1133">Transmembrane helix</keyword>
<evidence type="ECO:0000313" key="3">
    <source>
        <dbReference type="Proteomes" id="UP000295719"/>
    </source>
</evidence>
<name>A0A4V2W3X7_9GAMM</name>
<keyword evidence="3" id="KW-1185">Reference proteome</keyword>
<proteinExistence type="predicted"/>
<dbReference type="Proteomes" id="UP000295719">
    <property type="component" value="Unassembled WGS sequence"/>
</dbReference>
<comment type="caution">
    <text evidence="2">The sequence shown here is derived from an EMBL/GenBank/DDBJ whole genome shotgun (WGS) entry which is preliminary data.</text>
</comment>
<protein>
    <submittedName>
        <fullName evidence="2">Uncharacterized protein</fullName>
    </submittedName>
</protein>
<reference evidence="2 3" key="1">
    <citation type="submission" date="2019-03" db="EMBL/GenBank/DDBJ databases">
        <title>Genomic Encyclopedia of Type Strains, Phase IV (KMG-IV): sequencing the most valuable type-strain genomes for metagenomic binning, comparative biology and taxonomic classification.</title>
        <authorList>
            <person name="Goeker M."/>
        </authorList>
    </citation>
    <scope>NUCLEOTIDE SEQUENCE [LARGE SCALE GENOMIC DNA]</scope>
    <source>
        <strain evidence="2 3">DSM 19580</strain>
    </source>
</reference>
<keyword evidence="1" id="KW-0472">Membrane</keyword>
<evidence type="ECO:0000256" key="1">
    <source>
        <dbReference type="SAM" id="Phobius"/>
    </source>
</evidence>
<evidence type="ECO:0000313" key="2">
    <source>
        <dbReference type="EMBL" id="TCV93659.1"/>
    </source>
</evidence>